<proteinExistence type="predicted"/>
<dbReference type="EMBL" id="CACRUX010000047">
    <property type="protein sequence ID" value="VYU08435.1"/>
    <property type="molecule type" value="Genomic_DNA"/>
</dbReference>
<evidence type="ECO:0000256" key="1">
    <source>
        <dbReference type="SAM" id="Coils"/>
    </source>
</evidence>
<dbReference type="RefSeq" id="WP_156704767.1">
    <property type="nucleotide sequence ID" value="NZ_CACRUX010000047.1"/>
</dbReference>
<accession>A0A6N3BWR3</accession>
<feature type="coiled-coil region" evidence="1">
    <location>
        <begin position="20"/>
        <end position="54"/>
    </location>
</feature>
<protein>
    <recommendedName>
        <fullName evidence="3">Phage transcriptional regulator, ArpU family</fullName>
    </recommendedName>
</protein>
<reference evidence="2" key="1">
    <citation type="submission" date="2019-11" db="EMBL/GenBank/DDBJ databases">
        <authorList>
            <person name="Feng L."/>
        </authorList>
    </citation>
    <scope>NUCLEOTIDE SEQUENCE</scope>
    <source>
        <strain evidence="2">VrattiLFYP33</strain>
    </source>
</reference>
<evidence type="ECO:0000313" key="2">
    <source>
        <dbReference type="EMBL" id="VYU08435.1"/>
    </source>
</evidence>
<sequence length="170" mass="19546">MTKEEIIKLASETAINVYIKKHEQQRRNQAKHAIENTKRLLREYQNLKTHCEEAIFSAEDSVPTSLGLILTEIFDSNGFIKFQALMSSKKRTELMLEHIDAMLTIYRARCESQNKINYDILKYYLIDGREMLDVVDGLFIPVSKSTGYRALKQGLEDMAVLLFGVYSMGA</sequence>
<gene>
    <name evidence="2" type="ORF">VRLFYP33_01203</name>
</gene>
<name>A0A6N3BWR3_9FIRM</name>
<evidence type="ECO:0008006" key="3">
    <source>
        <dbReference type="Google" id="ProtNLM"/>
    </source>
</evidence>
<organism evidence="2">
    <name type="scientific">Veillonella ratti</name>
    <dbReference type="NCBI Taxonomy" id="103892"/>
    <lineage>
        <taxon>Bacteria</taxon>
        <taxon>Bacillati</taxon>
        <taxon>Bacillota</taxon>
        <taxon>Negativicutes</taxon>
        <taxon>Veillonellales</taxon>
        <taxon>Veillonellaceae</taxon>
        <taxon>Veillonella</taxon>
    </lineage>
</organism>
<dbReference type="AlphaFoldDB" id="A0A6N3BWR3"/>
<keyword evidence="1" id="KW-0175">Coiled coil</keyword>